<evidence type="ECO:0000256" key="1">
    <source>
        <dbReference type="ARBA" id="ARBA00023016"/>
    </source>
</evidence>
<dbReference type="Pfam" id="PF00011">
    <property type="entry name" value="HSP20"/>
    <property type="match status" value="1"/>
</dbReference>
<dbReference type="InterPro" id="IPR008978">
    <property type="entry name" value="HSP20-like_chaperone"/>
</dbReference>
<dbReference type="AlphaFoldDB" id="A0A1G9FK87"/>
<keyword evidence="1" id="KW-0346">Stress response</keyword>
<evidence type="ECO:0000313" key="5">
    <source>
        <dbReference type="EMBL" id="SDK88613.1"/>
    </source>
</evidence>
<dbReference type="InterPro" id="IPR044587">
    <property type="entry name" value="HSP21-like"/>
</dbReference>
<dbReference type="Gene3D" id="2.60.40.790">
    <property type="match status" value="1"/>
</dbReference>
<dbReference type="EMBL" id="FNEE01000022">
    <property type="protein sequence ID" value="SDK88613.1"/>
    <property type="molecule type" value="Genomic_DNA"/>
</dbReference>
<feature type="domain" description="SHSP" evidence="4">
    <location>
        <begin position="57"/>
        <end position="169"/>
    </location>
</feature>
<dbReference type="PANTHER" id="PTHR46733">
    <property type="entry name" value="26.5 KDA HEAT SHOCK PROTEIN, MITOCHONDRIAL"/>
    <property type="match status" value="1"/>
</dbReference>
<evidence type="ECO:0000256" key="2">
    <source>
        <dbReference type="PROSITE-ProRule" id="PRU00285"/>
    </source>
</evidence>
<comment type="similarity">
    <text evidence="2 3">Belongs to the small heat shock protein (HSP20) family.</text>
</comment>
<sequence length="178" mass="20308">MAIRDLIPWGRENSPVPSFYRDEDRDPFMALHREMNRLIDDAFRGFETRMPMLSGFSSARGSWPSVEIADGEKEIRVTAEIPGMDEKDVEVMLDDGVLTLRGEKRSETEDKDRQFSERFYGRFERRIPLGYEVEEDKVNAAFHNGVLTVTLPKTERARTKAKRIAISGSAASPGKSKH</sequence>
<dbReference type="GO" id="GO:0009408">
    <property type="term" value="P:response to heat"/>
    <property type="evidence" value="ECO:0007669"/>
    <property type="project" value="InterPro"/>
</dbReference>
<dbReference type="PANTHER" id="PTHR46733:SF4">
    <property type="entry name" value="HEAT SHOCK PROTEIN 21, CHLOROPLASTIC"/>
    <property type="match status" value="1"/>
</dbReference>
<reference evidence="6" key="1">
    <citation type="submission" date="2016-10" db="EMBL/GenBank/DDBJ databases">
        <authorList>
            <person name="Varghese N."/>
            <person name="Submissions S."/>
        </authorList>
    </citation>
    <scope>NUCLEOTIDE SEQUENCE [LARGE SCALE GENOMIC DNA]</scope>
    <source>
        <strain evidence="6">CGMCC 1.11022</strain>
    </source>
</reference>
<evidence type="ECO:0000259" key="4">
    <source>
        <dbReference type="PROSITE" id="PS01031"/>
    </source>
</evidence>
<gene>
    <name evidence="5" type="ORF">SAMN05428953_12267</name>
</gene>
<dbReference type="InterPro" id="IPR002068">
    <property type="entry name" value="A-crystallin/Hsp20_dom"/>
</dbReference>
<keyword evidence="6" id="KW-1185">Reference proteome</keyword>
<dbReference type="CDD" id="cd06464">
    <property type="entry name" value="ACD_sHsps-like"/>
    <property type="match status" value="1"/>
</dbReference>
<dbReference type="PROSITE" id="PS01031">
    <property type="entry name" value="SHSP"/>
    <property type="match status" value="1"/>
</dbReference>
<accession>A0A1G9FK87</accession>
<dbReference type="RefSeq" id="WP_023799044.1">
    <property type="nucleotide sequence ID" value="NZ_FNEE01000022.1"/>
</dbReference>
<dbReference type="SUPFAM" id="SSF49764">
    <property type="entry name" value="HSP20-like chaperones"/>
    <property type="match status" value="1"/>
</dbReference>
<protein>
    <submittedName>
        <fullName evidence="5">HSP20 family protein</fullName>
    </submittedName>
</protein>
<evidence type="ECO:0000313" key="6">
    <source>
        <dbReference type="Proteomes" id="UP000198894"/>
    </source>
</evidence>
<proteinExistence type="inferred from homology"/>
<evidence type="ECO:0000256" key="3">
    <source>
        <dbReference type="RuleBase" id="RU003616"/>
    </source>
</evidence>
<organism evidence="5 6">
    <name type="scientific">Mesorhizobium muleiense</name>
    <dbReference type="NCBI Taxonomy" id="1004279"/>
    <lineage>
        <taxon>Bacteria</taxon>
        <taxon>Pseudomonadati</taxon>
        <taxon>Pseudomonadota</taxon>
        <taxon>Alphaproteobacteria</taxon>
        <taxon>Hyphomicrobiales</taxon>
        <taxon>Phyllobacteriaceae</taxon>
        <taxon>Mesorhizobium</taxon>
    </lineage>
</organism>
<dbReference type="Proteomes" id="UP000198894">
    <property type="component" value="Unassembled WGS sequence"/>
</dbReference>
<name>A0A1G9FK87_9HYPH</name>